<reference evidence="2 3" key="1">
    <citation type="submission" date="2017-10" db="EMBL/GenBank/DDBJ databases">
        <title>Sedimentibacterium mangrovi gen. nov., sp. nov., a novel member of family Phyllobacteriacea isolated from mangrove sediment.</title>
        <authorList>
            <person name="Liao H."/>
            <person name="Tian Y."/>
        </authorList>
    </citation>
    <scope>NUCLEOTIDE SEQUENCE [LARGE SCALE GENOMIC DNA]</scope>
    <source>
        <strain evidence="2 3">X9-2-2</strain>
    </source>
</reference>
<dbReference type="InterPro" id="IPR016990">
    <property type="entry name" value="UCP032162_TM"/>
</dbReference>
<dbReference type="PIRSF" id="PIRSF032162">
    <property type="entry name" value="UCP032162_imp"/>
    <property type="match status" value="1"/>
</dbReference>
<sequence length="163" mass="18290">MSQATAVDSEEPVFDALLTPHRSMGRTGFYVVMGICAFVWLASGLLFLMKGAWPVFGFFGLDVIALYIAFRMNYRAARAREEVRIWRHHMLIRKIAPSGKVADHHFNPFWAKFQVTRHEEIGVTGMAVTQRGLSVPVGSFLNPDDRETFSQAFGGALARVKRG</sequence>
<proteinExistence type="predicted"/>
<dbReference type="Proteomes" id="UP000221168">
    <property type="component" value="Unassembled WGS sequence"/>
</dbReference>
<organism evidence="2 3">
    <name type="scientific">Zhengella mangrovi</name>
    <dbReference type="NCBI Taxonomy" id="1982044"/>
    <lineage>
        <taxon>Bacteria</taxon>
        <taxon>Pseudomonadati</taxon>
        <taxon>Pseudomonadota</taxon>
        <taxon>Alphaproteobacteria</taxon>
        <taxon>Hyphomicrobiales</taxon>
        <taxon>Notoacmeibacteraceae</taxon>
        <taxon>Zhengella</taxon>
    </lineage>
</organism>
<dbReference type="AlphaFoldDB" id="A0A2G1QTE0"/>
<dbReference type="EMBL" id="PDVP01000001">
    <property type="protein sequence ID" value="PHP68729.1"/>
    <property type="molecule type" value="Genomic_DNA"/>
</dbReference>
<feature type="transmembrane region" description="Helical" evidence="1">
    <location>
        <begin position="28"/>
        <end position="47"/>
    </location>
</feature>
<feature type="transmembrane region" description="Helical" evidence="1">
    <location>
        <begin position="53"/>
        <end position="70"/>
    </location>
</feature>
<name>A0A2G1QTE0_9HYPH</name>
<keyword evidence="3" id="KW-1185">Reference proteome</keyword>
<evidence type="ECO:0000256" key="1">
    <source>
        <dbReference type="SAM" id="Phobius"/>
    </source>
</evidence>
<gene>
    <name evidence="2" type="ORF">CSC94_01670</name>
</gene>
<keyword evidence="1" id="KW-0472">Membrane</keyword>
<evidence type="ECO:0008006" key="4">
    <source>
        <dbReference type="Google" id="ProtNLM"/>
    </source>
</evidence>
<dbReference type="RefSeq" id="WP_099303082.1">
    <property type="nucleotide sequence ID" value="NZ_PDVP01000001.1"/>
</dbReference>
<accession>A0A2G1QTE0</accession>
<evidence type="ECO:0000313" key="2">
    <source>
        <dbReference type="EMBL" id="PHP68729.1"/>
    </source>
</evidence>
<dbReference type="Pfam" id="PF10003">
    <property type="entry name" value="DUF2244"/>
    <property type="match status" value="1"/>
</dbReference>
<keyword evidence="1" id="KW-0812">Transmembrane</keyword>
<dbReference type="InterPro" id="IPR019253">
    <property type="entry name" value="DUF2244_TM"/>
</dbReference>
<dbReference type="OrthoDB" id="9808190at2"/>
<keyword evidence="1" id="KW-1133">Transmembrane helix</keyword>
<evidence type="ECO:0000313" key="3">
    <source>
        <dbReference type="Proteomes" id="UP000221168"/>
    </source>
</evidence>
<protein>
    <recommendedName>
        <fullName evidence="4">DUF2244 domain-containing protein</fullName>
    </recommendedName>
</protein>
<comment type="caution">
    <text evidence="2">The sequence shown here is derived from an EMBL/GenBank/DDBJ whole genome shotgun (WGS) entry which is preliminary data.</text>
</comment>